<name>A0ABP3IFI6_9ACTN</name>
<dbReference type="Proteomes" id="UP001500879">
    <property type="component" value="Unassembled WGS sequence"/>
</dbReference>
<organism evidence="2 3">
    <name type="scientific">Streptomyces luteireticuli</name>
    <dbReference type="NCBI Taxonomy" id="173858"/>
    <lineage>
        <taxon>Bacteria</taxon>
        <taxon>Bacillati</taxon>
        <taxon>Actinomycetota</taxon>
        <taxon>Actinomycetes</taxon>
        <taxon>Kitasatosporales</taxon>
        <taxon>Streptomycetaceae</taxon>
        <taxon>Streptomyces</taxon>
    </lineage>
</organism>
<reference evidence="3" key="1">
    <citation type="journal article" date="2019" name="Int. J. Syst. Evol. Microbiol.">
        <title>The Global Catalogue of Microorganisms (GCM) 10K type strain sequencing project: providing services to taxonomists for standard genome sequencing and annotation.</title>
        <authorList>
            <consortium name="The Broad Institute Genomics Platform"/>
            <consortium name="The Broad Institute Genome Sequencing Center for Infectious Disease"/>
            <person name="Wu L."/>
            <person name="Ma J."/>
        </authorList>
    </citation>
    <scope>NUCLEOTIDE SEQUENCE [LARGE SCALE GENOMIC DNA]</scope>
    <source>
        <strain evidence="3">JCM 4788</strain>
    </source>
</reference>
<accession>A0ABP3IFI6</accession>
<comment type="caution">
    <text evidence="2">The sequence shown here is derived from an EMBL/GenBank/DDBJ whole genome shotgun (WGS) entry which is preliminary data.</text>
</comment>
<sequence>MNDTLATAGWLVLRLGMGSLFLNAAWACGKDRAAFRWTRDMVAVIAPRHAAPLAAAGVAMMGLGGLSVLLGGYGRIGAALLALFLAPGTAIHLRSRAVAGALAARLSPALPAGLRPTLTELDVSARMAHYSSALKNVALLTVSLFLVAVGTGPYSLAPF</sequence>
<protein>
    <recommendedName>
        <fullName evidence="4">DoxX family membrane protein</fullName>
    </recommendedName>
</protein>
<keyword evidence="3" id="KW-1185">Reference proteome</keyword>
<gene>
    <name evidence="2" type="ORF">GCM10010357_21490</name>
</gene>
<evidence type="ECO:0008006" key="4">
    <source>
        <dbReference type="Google" id="ProtNLM"/>
    </source>
</evidence>
<keyword evidence="1" id="KW-1133">Transmembrane helix</keyword>
<dbReference type="EMBL" id="BAAABX010000023">
    <property type="protein sequence ID" value="GAA0400162.1"/>
    <property type="molecule type" value="Genomic_DNA"/>
</dbReference>
<feature type="transmembrane region" description="Helical" evidence="1">
    <location>
        <begin position="6"/>
        <end position="29"/>
    </location>
</feature>
<feature type="transmembrane region" description="Helical" evidence="1">
    <location>
        <begin position="50"/>
        <end position="70"/>
    </location>
</feature>
<evidence type="ECO:0000313" key="3">
    <source>
        <dbReference type="Proteomes" id="UP001500879"/>
    </source>
</evidence>
<proteinExistence type="predicted"/>
<feature type="transmembrane region" description="Helical" evidence="1">
    <location>
        <begin position="136"/>
        <end position="156"/>
    </location>
</feature>
<evidence type="ECO:0000256" key="1">
    <source>
        <dbReference type="SAM" id="Phobius"/>
    </source>
</evidence>
<keyword evidence="1" id="KW-0472">Membrane</keyword>
<keyword evidence="1" id="KW-0812">Transmembrane</keyword>
<evidence type="ECO:0000313" key="2">
    <source>
        <dbReference type="EMBL" id="GAA0400162.1"/>
    </source>
</evidence>
<feature type="transmembrane region" description="Helical" evidence="1">
    <location>
        <begin position="76"/>
        <end position="93"/>
    </location>
</feature>